<evidence type="ECO:0000256" key="5">
    <source>
        <dbReference type="ARBA" id="ARBA00050607"/>
    </source>
</evidence>
<evidence type="ECO:0000256" key="11">
    <source>
        <dbReference type="ARBA" id="ARBA00074372"/>
    </source>
</evidence>
<dbReference type="PANTHER" id="PTHR30098">
    <property type="entry name" value="LEUCYL/PHENYLALANYL-TRNA--PROTEIN TRANSFERASE"/>
    <property type="match status" value="1"/>
</dbReference>
<dbReference type="SUPFAM" id="SSF55729">
    <property type="entry name" value="Acyl-CoA N-acyltransferases (Nat)"/>
    <property type="match status" value="1"/>
</dbReference>
<dbReference type="Proteomes" id="UP000051497">
    <property type="component" value="Unassembled WGS sequence"/>
</dbReference>
<dbReference type="InterPro" id="IPR042221">
    <property type="entry name" value="Leu/Phe-tRNA_Trfase_N"/>
</dbReference>
<dbReference type="Pfam" id="PF03588">
    <property type="entry name" value="Leu_Phe_trans"/>
    <property type="match status" value="1"/>
</dbReference>
<dbReference type="InterPro" id="IPR042203">
    <property type="entry name" value="Leu/Phe-tRNA_Trfase_C"/>
</dbReference>
<comment type="caution">
    <text evidence="16">The sequence shown here is derived from an EMBL/GenBank/DDBJ whole genome shotgun (WGS) entry which is preliminary data.</text>
</comment>
<sequence length="232" mass="26315">MFPPFWLANDSIDFPSPSLALKEPNGLLALGGDLSTSRLLNAYRLGIFPWYDEEPILWWSPDPRTVLFLKDLHISHSLQKFLNKNPFTIKTDENFAGVLQHCAAPRVREAKLTGTWLNPPMQSAYLALHEMGYAHSIEVYENNILVGGLYGISMGRLFFGESMFSLKTNASKVALVALTKQLKMWDFLLIDCQVASSHLFSLGAKQIPRQQFMEILAENNKFDSKILKWSFS</sequence>
<evidence type="ECO:0000256" key="15">
    <source>
        <dbReference type="HAMAP-Rule" id="MF_00688"/>
    </source>
</evidence>
<dbReference type="EMBL" id="LKAJ02000001">
    <property type="protein sequence ID" value="MCS5711666.1"/>
    <property type="molecule type" value="Genomic_DNA"/>
</dbReference>
<evidence type="ECO:0000256" key="4">
    <source>
        <dbReference type="ARBA" id="ARBA00023315"/>
    </source>
</evidence>
<keyword evidence="4 15" id="KW-0012">Acyltransferase</keyword>
<dbReference type="GO" id="GO:0030163">
    <property type="term" value="P:protein catabolic process"/>
    <property type="evidence" value="ECO:0007669"/>
    <property type="project" value="UniProtKB-UniRule"/>
</dbReference>
<dbReference type="FunFam" id="3.30.70.3550:FF:000001">
    <property type="entry name" value="Leucyl/phenylalanyl-tRNA--protein transferase"/>
    <property type="match status" value="1"/>
</dbReference>
<evidence type="ECO:0000256" key="8">
    <source>
        <dbReference type="ARBA" id="ARBA00054043"/>
    </source>
</evidence>
<dbReference type="HAMAP" id="MF_00688">
    <property type="entry name" value="Leu_Phe_trans"/>
    <property type="match status" value="1"/>
</dbReference>
<dbReference type="EC" id="2.3.2.6" evidence="10 15"/>
<evidence type="ECO:0000256" key="10">
    <source>
        <dbReference type="ARBA" id="ARBA00066767"/>
    </source>
</evidence>
<evidence type="ECO:0000256" key="12">
    <source>
        <dbReference type="ARBA" id="ARBA00077136"/>
    </source>
</evidence>
<protein>
    <recommendedName>
        <fullName evidence="11 15">Leucyl/phenylalanyl-tRNA--protein transferase</fullName>
        <ecNumber evidence="10 15">2.3.2.6</ecNumber>
    </recommendedName>
    <alternativeName>
        <fullName evidence="12 15">L/F-transferase</fullName>
    </alternativeName>
    <alternativeName>
        <fullName evidence="13 15">Leucyltransferase</fullName>
    </alternativeName>
    <alternativeName>
        <fullName evidence="14 15">Phenyalanyltransferase</fullName>
    </alternativeName>
</protein>
<evidence type="ECO:0000313" key="17">
    <source>
        <dbReference type="Proteomes" id="UP000051497"/>
    </source>
</evidence>
<dbReference type="Gene3D" id="3.40.630.70">
    <property type="entry name" value="Leucyl/phenylalanyl-tRNA-protein transferase, C-terminal domain"/>
    <property type="match status" value="1"/>
</dbReference>
<keyword evidence="17" id="KW-1185">Reference proteome</keyword>
<dbReference type="InterPro" id="IPR004616">
    <property type="entry name" value="Leu/Phe-tRNA_Trfase"/>
</dbReference>
<comment type="catalytic activity">
    <reaction evidence="7 15">
        <text>N-terminal L-lysyl-[protein] + L-leucyl-tRNA(Leu) = N-terminal L-leucyl-L-lysyl-[protein] + tRNA(Leu) + H(+)</text>
        <dbReference type="Rhea" id="RHEA:12340"/>
        <dbReference type="Rhea" id="RHEA-COMP:9613"/>
        <dbReference type="Rhea" id="RHEA-COMP:9622"/>
        <dbReference type="Rhea" id="RHEA-COMP:12670"/>
        <dbReference type="Rhea" id="RHEA-COMP:12671"/>
        <dbReference type="ChEBI" id="CHEBI:15378"/>
        <dbReference type="ChEBI" id="CHEBI:65249"/>
        <dbReference type="ChEBI" id="CHEBI:78442"/>
        <dbReference type="ChEBI" id="CHEBI:78494"/>
        <dbReference type="ChEBI" id="CHEBI:133043"/>
        <dbReference type="EC" id="2.3.2.6"/>
    </reaction>
</comment>
<proteinExistence type="inferred from homology"/>
<evidence type="ECO:0000313" key="16">
    <source>
        <dbReference type="EMBL" id="MCS5711666.1"/>
    </source>
</evidence>
<dbReference type="PANTHER" id="PTHR30098:SF2">
    <property type="entry name" value="LEUCYL_PHENYLALANYL-TRNA--PROTEIN TRANSFERASE"/>
    <property type="match status" value="1"/>
</dbReference>
<evidence type="ECO:0000256" key="14">
    <source>
        <dbReference type="ARBA" id="ARBA00083640"/>
    </source>
</evidence>
<dbReference type="GO" id="GO:0008914">
    <property type="term" value="F:leucyl-tRNA--protein transferase activity"/>
    <property type="evidence" value="ECO:0007669"/>
    <property type="project" value="UniProtKB-UniRule"/>
</dbReference>
<evidence type="ECO:0000256" key="9">
    <source>
        <dbReference type="ARBA" id="ARBA00061535"/>
    </source>
</evidence>
<reference evidence="16" key="1">
    <citation type="journal article" date="2016" name="Genome Announc.">
        <title>Draft Genome Sequences of Two Novel Amoeba-Resistant Intranuclear Bacteria, 'Candidatus Berkiella cookevillensis' and 'Candidatus Berkiella aquae'.</title>
        <authorList>
            <person name="Mehari Y.T."/>
            <person name="Arivett B.A."/>
            <person name="Farone A.L."/>
            <person name="Gunderson J.H."/>
            <person name="Farone M.B."/>
        </authorList>
    </citation>
    <scope>NUCLEOTIDE SEQUENCE</scope>
    <source>
        <strain evidence="16">HT99</strain>
    </source>
</reference>
<evidence type="ECO:0000256" key="1">
    <source>
        <dbReference type="ARBA" id="ARBA00004496"/>
    </source>
</evidence>
<dbReference type="InterPro" id="IPR016181">
    <property type="entry name" value="Acyl_CoA_acyltransferase"/>
</dbReference>
<keyword evidence="3 15" id="KW-0808">Transferase</keyword>
<accession>A0AAE3HXP1</accession>
<comment type="catalytic activity">
    <reaction evidence="5 15">
        <text>L-phenylalanyl-tRNA(Phe) + an N-terminal L-alpha-aminoacyl-[protein] = an N-terminal L-phenylalanyl-L-alpha-aminoacyl-[protein] + tRNA(Phe)</text>
        <dbReference type="Rhea" id="RHEA:43632"/>
        <dbReference type="Rhea" id="RHEA-COMP:9668"/>
        <dbReference type="Rhea" id="RHEA-COMP:9699"/>
        <dbReference type="Rhea" id="RHEA-COMP:10636"/>
        <dbReference type="Rhea" id="RHEA-COMP:10637"/>
        <dbReference type="ChEBI" id="CHEBI:78442"/>
        <dbReference type="ChEBI" id="CHEBI:78531"/>
        <dbReference type="ChEBI" id="CHEBI:78597"/>
        <dbReference type="ChEBI" id="CHEBI:83561"/>
        <dbReference type="EC" id="2.3.2.6"/>
    </reaction>
</comment>
<dbReference type="Gene3D" id="3.30.70.3550">
    <property type="entry name" value="Leucyl/phenylalanyl-tRNA-protein transferase, N-terminal domain"/>
    <property type="match status" value="1"/>
</dbReference>
<name>A0AAE3HXP1_9GAMM</name>
<evidence type="ECO:0000256" key="2">
    <source>
        <dbReference type="ARBA" id="ARBA00022490"/>
    </source>
</evidence>
<comment type="similarity">
    <text evidence="9 15">Belongs to the L/F-transferase family.</text>
</comment>
<dbReference type="GO" id="GO:0005737">
    <property type="term" value="C:cytoplasm"/>
    <property type="evidence" value="ECO:0007669"/>
    <property type="project" value="UniProtKB-SubCell"/>
</dbReference>
<organism evidence="16 17">
    <name type="scientific">Candidatus Berkiella aquae</name>
    <dbReference type="NCBI Taxonomy" id="295108"/>
    <lineage>
        <taxon>Bacteria</taxon>
        <taxon>Pseudomonadati</taxon>
        <taxon>Pseudomonadota</taxon>
        <taxon>Gammaproteobacteria</taxon>
        <taxon>Candidatus Berkiellales</taxon>
        <taxon>Candidatus Berkiellaceae</taxon>
        <taxon>Candidatus Berkiella</taxon>
    </lineage>
</organism>
<comment type="function">
    <text evidence="8 15">Functions in the N-end rule pathway of protein degradation where it conjugates Leu, Phe and, less efficiently, Met from aminoacyl-tRNAs to the N-termini of proteins containing an N-terminal arginine or lysine.</text>
</comment>
<evidence type="ECO:0000256" key="3">
    <source>
        <dbReference type="ARBA" id="ARBA00022679"/>
    </source>
</evidence>
<evidence type="ECO:0000256" key="7">
    <source>
        <dbReference type="ARBA" id="ARBA00051538"/>
    </source>
</evidence>
<comment type="subcellular location">
    <subcellularLocation>
        <location evidence="1 15">Cytoplasm</location>
    </subcellularLocation>
</comment>
<dbReference type="NCBIfam" id="TIGR00667">
    <property type="entry name" value="aat"/>
    <property type="match status" value="1"/>
</dbReference>
<evidence type="ECO:0000256" key="6">
    <source>
        <dbReference type="ARBA" id="ARBA00050652"/>
    </source>
</evidence>
<reference evidence="16" key="2">
    <citation type="submission" date="2021-06" db="EMBL/GenBank/DDBJ databases">
        <title>Genomic Description and Analysis of Intracellular Bacteria, Candidatus Berkiella cookevillensis and Candidatus Berkiella aquae.</title>
        <authorList>
            <person name="Kidane D.T."/>
            <person name="Mehari Y.T."/>
            <person name="Rice F.C."/>
            <person name="Arivett B.A."/>
            <person name="Farone A.L."/>
            <person name="Berk S.G."/>
            <person name="Farone M.B."/>
        </authorList>
    </citation>
    <scope>NUCLEOTIDE SEQUENCE</scope>
    <source>
        <strain evidence="16">HT99</strain>
    </source>
</reference>
<comment type="catalytic activity">
    <reaction evidence="6 15">
        <text>N-terminal L-arginyl-[protein] + L-leucyl-tRNA(Leu) = N-terminal L-leucyl-L-arginyl-[protein] + tRNA(Leu) + H(+)</text>
        <dbReference type="Rhea" id="RHEA:50416"/>
        <dbReference type="Rhea" id="RHEA-COMP:9613"/>
        <dbReference type="Rhea" id="RHEA-COMP:9622"/>
        <dbReference type="Rhea" id="RHEA-COMP:12672"/>
        <dbReference type="Rhea" id="RHEA-COMP:12673"/>
        <dbReference type="ChEBI" id="CHEBI:15378"/>
        <dbReference type="ChEBI" id="CHEBI:64719"/>
        <dbReference type="ChEBI" id="CHEBI:78442"/>
        <dbReference type="ChEBI" id="CHEBI:78494"/>
        <dbReference type="ChEBI" id="CHEBI:133044"/>
        <dbReference type="EC" id="2.3.2.6"/>
    </reaction>
</comment>
<dbReference type="AlphaFoldDB" id="A0AAE3HXP1"/>
<keyword evidence="2 15" id="KW-0963">Cytoplasm</keyword>
<gene>
    <name evidence="15 16" type="primary">aat</name>
    <name evidence="16" type="ORF">HT99x_009485</name>
</gene>
<evidence type="ECO:0000256" key="13">
    <source>
        <dbReference type="ARBA" id="ARBA00077165"/>
    </source>
</evidence>